<evidence type="ECO:0000313" key="1">
    <source>
        <dbReference type="EMBL" id="KWS05747.1"/>
    </source>
</evidence>
<proteinExistence type="predicted"/>
<dbReference type="RefSeq" id="WP_036105203.1">
    <property type="nucleotide sequence ID" value="NZ_JAJA02000001.1"/>
</dbReference>
<dbReference type="OrthoDB" id="6030435at2"/>
<gene>
    <name evidence="1" type="ORF">AZ78_3299</name>
</gene>
<evidence type="ECO:0000313" key="2">
    <source>
        <dbReference type="Proteomes" id="UP000023435"/>
    </source>
</evidence>
<comment type="caution">
    <text evidence="1">The sequence shown here is derived from an EMBL/GenBank/DDBJ whole genome shotgun (WGS) entry which is preliminary data.</text>
</comment>
<keyword evidence="2" id="KW-1185">Reference proteome</keyword>
<dbReference type="Proteomes" id="UP000023435">
    <property type="component" value="Unassembled WGS sequence"/>
</dbReference>
<dbReference type="EMBL" id="JAJA02000001">
    <property type="protein sequence ID" value="KWS05747.1"/>
    <property type="molecule type" value="Genomic_DNA"/>
</dbReference>
<protein>
    <submittedName>
        <fullName evidence="1">Uncharacterized protein</fullName>
    </submittedName>
</protein>
<dbReference type="AlphaFoldDB" id="A0A108UAZ9"/>
<reference evidence="1 2" key="1">
    <citation type="journal article" date="2014" name="Genome Announc.">
        <title>Draft Genome Sequence of Lysobacter capsici AZ78, a Bacterium Antagonistic to Plant-Pathogenic Oomycetes.</title>
        <authorList>
            <person name="Puopolo G."/>
            <person name="Sonego P."/>
            <person name="Engelen K."/>
            <person name="Pertot I."/>
        </authorList>
    </citation>
    <scope>NUCLEOTIDE SEQUENCE [LARGE SCALE GENOMIC DNA]</scope>
    <source>
        <strain evidence="1 2">AZ78</strain>
    </source>
</reference>
<accession>A0A108UAZ9</accession>
<name>A0A108UAZ9_9GAMM</name>
<sequence>MKVLFQATLMELVRADAAHGYTLHDRPDCYVLSVRYGLSLAVLTVKRGGARRFSHIDAATSSLAALRARSHVTHA</sequence>
<organism evidence="1 2">
    <name type="scientific">Lysobacter capsici AZ78</name>
    <dbReference type="NCBI Taxonomy" id="1444315"/>
    <lineage>
        <taxon>Bacteria</taxon>
        <taxon>Pseudomonadati</taxon>
        <taxon>Pseudomonadota</taxon>
        <taxon>Gammaproteobacteria</taxon>
        <taxon>Lysobacterales</taxon>
        <taxon>Lysobacteraceae</taxon>
        <taxon>Lysobacter</taxon>
    </lineage>
</organism>